<dbReference type="CDD" id="cd13128">
    <property type="entry name" value="MATE_Wzx_like"/>
    <property type="match status" value="1"/>
</dbReference>
<feature type="transmembrane region" description="Helical" evidence="6">
    <location>
        <begin position="84"/>
        <end position="106"/>
    </location>
</feature>
<dbReference type="Proteomes" id="UP000000719">
    <property type="component" value="Chromosome"/>
</dbReference>
<keyword evidence="8" id="KW-1185">Reference proteome</keyword>
<dbReference type="PANTHER" id="PTHR30250">
    <property type="entry name" value="PST FAMILY PREDICTED COLANIC ACID TRANSPORTER"/>
    <property type="match status" value="1"/>
</dbReference>
<name>B8D178_HALOH</name>
<feature type="transmembrane region" description="Helical" evidence="6">
    <location>
        <begin position="371"/>
        <end position="389"/>
    </location>
</feature>
<evidence type="ECO:0000256" key="2">
    <source>
        <dbReference type="ARBA" id="ARBA00022475"/>
    </source>
</evidence>
<comment type="subcellular location">
    <subcellularLocation>
        <location evidence="1">Cell membrane</location>
        <topology evidence="1">Multi-pass membrane protein</topology>
    </subcellularLocation>
</comment>
<feature type="transmembrane region" description="Helical" evidence="6">
    <location>
        <begin position="260"/>
        <end position="282"/>
    </location>
</feature>
<dbReference type="OrthoDB" id="5240734at2"/>
<accession>B8D178</accession>
<dbReference type="AlphaFoldDB" id="B8D178"/>
<dbReference type="PANTHER" id="PTHR30250:SF27">
    <property type="entry name" value="POLYSACCHARIDE BIOSYNTHESIS PROTEIN"/>
    <property type="match status" value="1"/>
</dbReference>
<keyword evidence="4 6" id="KW-1133">Transmembrane helix</keyword>
<feature type="transmembrane region" description="Helical" evidence="6">
    <location>
        <begin position="395"/>
        <end position="417"/>
    </location>
</feature>
<feature type="transmembrane region" description="Helical" evidence="6">
    <location>
        <begin position="222"/>
        <end position="240"/>
    </location>
</feature>
<reference evidence="7 8" key="1">
    <citation type="journal article" date="2009" name="PLoS ONE">
        <title>Genome analysis of the anaerobic thermohalophilic bacterium Halothermothrix orenii.</title>
        <authorList>
            <person name="Mavromatis K."/>
            <person name="Ivanova N."/>
            <person name="Anderson I."/>
            <person name="Lykidis A."/>
            <person name="Hooper S.D."/>
            <person name="Sun H."/>
            <person name="Kunin V."/>
            <person name="Lapidus A."/>
            <person name="Hugenholtz P."/>
            <person name="Patel B."/>
            <person name="Kyrpides N.C."/>
        </authorList>
    </citation>
    <scope>NUCLEOTIDE SEQUENCE [LARGE SCALE GENOMIC DNA]</scope>
    <source>
        <strain evidence="8">H 168 / OCM 544 / DSM 9562</strain>
    </source>
</reference>
<dbReference type="KEGG" id="hor:Hore_22850"/>
<feature type="transmembrane region" description="Helical" evidence="6">
    <location>
        <begin position="12"/>
        <end position="33"/>
    </location>
</feature>
<evidence type="ECO:0000256" key="5">
    <source>
        <dbReference type="ARBA" id="ARBA00023136"/>
    </source>
</evidence>
<dbReference type="GO" id="GO:0005886">
    <property type="term" value="C:plasma membrane"/>
    <property type="evidence" value="ECO:0007669"/>
    <property type="project" value="UniProtKB-SubCell"/>
</dbReference>
<proteinExistence type="predicted"/>
<organism evidence="7 8">
    <name type="scientific">Halothermothrix orenii (strain H 168 / OCM 544 / DSM 9562)</name>
    <dbReference type="NCBI Taxonomy" id="373903"/>
    <lineage>
        <taxon>Bacteria</taxon>
        <taxon>Bacillati</taxon>
        <taxon>Bacillota</taxon>
        <taxon>Clostridia</taxon>
        <taxon>Halanaerobiales</taxon>
        <taxon>Halothermotrichaceae</taxon>
        <taxon>Halothermothrix</taxon>
    </lineage>
</organism>
<evidence type="ECO:0000256" key="1">
    <source>
        <dbReference type="ARBA" id="ARBA00004651"/>
    </source>
</evidence>
<evidence type="ECO:0000256" key="4">
    <source>
        <dbReference type="ARBA" id="ARBA00022989"/>
    </source>
</evidence>
<dbReference type="InterPro" id="IPR050833">
    <property type="entry name" value="Poly_Biosynth_Transport"/>
</dbReference>
<feature type="transmembrane region" description="Helical" evidence="6">
    <location>
        <begin position="45"/>
        <end position="63"/>
    </location>
</feature>
<feature type="transmembrane region" description="Helical" evidence="6">
    <location>
        <begin position="334"/>
        <end position="359"/>
    </location>
</feature>
<gene>
    <name evidence="7" type="ordered locus">Hore_22850</name>
</gene>
<sequence length="499" mass="56196">MEEELLDVTKKSGVVFIGRIIGVLFGLVFNFIVARYMGAEAYGRFMYVYTFISFFPIITRFGLDQGLVSFLPPLVDDNKVEERNGLITSSILFTLITGFVLSTIIITNSKFIATNILNSPELVDLIRYSTPLLILLAFTQLSRGIFRGIGIIKYFVQGQNILTPIVKIACIITFSFLGFKIYGILISFYISLGLTSLYLFYKILKMGFLSSIKSINHGLLKDVFRFSFPLLLTGLLGFLINRIDTFMIGYFLSDDKVGIYNIALRIGTMSSFILIAFNTMFAPMISSLHHKGEMDKLAAMYKIITKWILAINLVAFSIILLFNRDIMHLFGKEFIAGSTALVLISIGQVVNAGVGSAGYINVMTGHPHYELYTNILVVGMNVTLNYALIPNYGINGAAVASLISVSLTNIIKLLLVYKDHKIHPYNFDYFKVVGSVTISFMLVYYLNNIIQIFWLIKLLLLTFLFFVMTAIIYYFIGGLSTEDLLVLKKLVGKLYYRKK</sequence>
<feature type="transmembrane region" description="Helical" evidence="6">
    <location>
        <begin position="303"/>
        <end position="322"/>
    </location>
</feature>
<protein>
    <submittedName>
        <fullName evidence="7">Polysaccharide biosynthesis protein</fullName>
    </submittedName>
</protein>
<dbReference type="InterPro" id="IPR002797">
    <property type="entry name" value="Polysacc_synth"/>
</dbReference>
<dbReference type="EMBL" id="CP001098">
    <property type="protein sequence ID" value="ACL71030.1"/>
    <property type="molecule type" value="Genomic_DNA"/>
</dbReference>
<dbReference type="RefSeq" id="WP_015923999.1">
    <property type="nucleotide sequence ID" value="NC_011899.1"/>
</dbReference>
<evidence type="ECO:0000256" key="6">
    <source>
        <dbReference type="SAM" id="Phobius"/>
    </source>
</evidence>
<keyword evidence="2" id="KW-1003">Cell membrane</keyword>
<evidence type="ECO:0000256" key="3">
    <source>
        <dbReference type="ARBA" id="ARBA00022692"/>
    </source>
</evidence>
<dbReference type="HOGENOM" id="CLU_022017_5_1_9"/>
<keyword evidence="3 6" id="KW-0812">Transmembrane</keyword>
<evidence type="ECO:0000313" key="8">
    <source>
        <dbReference type="Proteomes" id="UP000000719"/>
    </source>
</evidence>
<keyword evidence="5 6" id="KW-0472">Membrane</keyword>
<dbReference type="STRING" id="373903.Hore_22850"/>
<evidence type="ECO:0000313" key="7">
    <source>
        <dbReference type="EMBL" id="ACL71030.1"/>
    </source>
</evidence>
<feature type="transmembrane region" description="Helical" evidence="6">
    <location>
        <begin position="182"/>
        <end position="201"/>
    </location>
</feature>
<feature type="transmembrane region" description="Helical" evidence="6">
    <location>
        <begin position="126"/>
        <end position="146"/>
    </location>
</feature>
<dbReference type="Pfam" id="PF01943">
    <property type="entry name" value="Polysacc_synt"/>
    <property type="match status" value="1"/>
</dbReference>
<feature type="transmembrane region" description="Helical" evidence="6">
    <location>
        <begin position="429"/>
        <end position="446"/>
    </location>
</feature>
<feature type="transmembrane region" description="Helical" evidence="6">
    <location>
        <begin position="452"/>
        <end position="476"/>
    </location>
</feature>
<dbReference type="eggNOG" id="COG2244">
    <property type="taxonomic scope" value="Bacteria"/>
</dbReference>
<feature type="transmembrane region" description="Helical" evidence="6">
    <location>
        <begin position="158"/>
        <end position="176"/>
    </location>
</feature>